<proteinExistence type="predicted"/>
<keyword evidence="4 7" id="KW-1133">Transmembrane helix</keyword>
<evidence type="ECO:0000259" key="8">
    <source>
        <dbReference type="Pfam" id="PF04024"/>
    </source>
</evidence>
<evidence type="ECO:0000256" key="4">
    <source>
        <dbReference type="ARBA" id="ARBA00022989"/>
    </source>
</evidence>
<feature type="domain" description="Phage shock protein PspC N-terminal" evidence="8">
    <location>
        <begin position="6"/>
        <end position="67"/>
    </location>
</feature>
<protein>
    <submittedName>
        <fullName evidence="9">PspC domain-containing protein</fullName>
    </submittedName>
</protein>
<evidence type="ECO:0000313" key="9">
    <source>
        <dbReference type="EMBL" id="HIW72114.1"/>
    </source>
</evidence>
<dbReference type="Proteomes" id="UP000886822">
    <property type="component" value="Unassembled WGS sequence"/>
</dbReference>
<comment type="caution">
    <text evidence="9">The sequence shown here is derived from an EMBL/GenBank/DDBJ whole genome shotgun (WGS) entry which is preliminary data.</text>
</comment>
<gene>
    <name evidence="9" type="ORF">H9875_05750</name>
</gene>
<keyword evidence="5 7" id="KW-0472">Membrane</keyword>
<comment type="subcellular location">
    <subcellularLocation>
        <location evidence="1">Cell membrane</location>
        <topology evidence="1">Single-pass membrane protein</topology>
    </subcellularLocation>
</comment>
<evidence type="ECO:0000256" key="1">
    <source>
        <dbReference type="ARBA" id="ARBA00004162"/>
    </source>
</evidence>
<evidence type="ECO:0000256" key="6">
    <source>
        <dbReference type="SAM" id="MobiDB-lite"/>
    </source>
</evidence>
<accession>A0A9D1QSQ4</accession>
<dbReference type="Pfam" id="PF04024">
    <property type="entry name" value="PspC"/>
    <property type="match status" value="1"/>
</dbReference>
<dbReference type="PANTHER" id="PTHR33885:SF3">
    <property type="entry name" value="PHAGE SHOCK PROTEIN C"/>
    <property type="match status" value="1"/>
</dbReference>
<organism evidence="9 10">
    <name type="scientific">Candidatus Levilactobacillus faecigallinarum</name>
    <dbReference type="NCBI Taxonomy" id="2838638"/>
    <lineage>
        <taxon>Bacteria</taxon>
        <taxon>Bacillati</taxon>
        <taxon>Bacillota</taxon>
        <taxon>Bacilli</taxon>
        <taxon>Lactobacillales</taxon>
        <taxon>Lactobacillaceae</taxon>
        <taxon>Levilactobacillus</taxon>
    </lineage>
</organism>
<dbReference type="EMBL" id="DXGJ01000044">
    <property type="protein sequence ID" value="HIW72114.1"/>
    <property type="molecule type" value="Genomic_DNA"/>
</dbReference>
<dbReference type="AlphaFoldDB" id="A0A9D1QSQ4"/>
<dbReference type="PANTHER" id="PTHR33885">
    <property type="entry name" value="PHAGE SHOCK PROTEIN C"/>
    <property type="match status" value="1"/>
</dbReference>
<evidence type="ECO:0000256" key="3">
    <source>
        <dbReference type="ARBA" id="ARBA00022692"/>
    </source>
</evidence>
<evidence type="ECO:0000313" key="10">
    <source>
        <dbReference type="Proteomes" id="UP000886822"/>
    </source>
</evidence>
<name>A0A9D1QSQ4_9LACO</name>
<feature type="compositionally biased region" description="Basic and acidic residues" evidence="6">
    <location>
        <begin position="89"/>
        <end position="114"/>
    </location>
</feature>
<evidence type="ECO:0000256" key="5">
    <source>
        <dbReference type="ARBA" id="ARBA00023136"/>
    </source>
</evidence>
<reference evidence="9" key="1">
    <citation type="journal article" date="2021" name="PeerJ">
        <title>Extensive microbial diversity within the chicken gut microbiome revealed by metagenomics and culture.</title>
        <authorList>
            <person name="Gilroy R."/>
            <person name="Ravi A."/>
            <person name="Getino M."/>
            <person name="Pursley I."/>
            <person name="Horton D.L."/>
            <person name="Alikhan N.F."/>
            <person name="Baker D."/>
            <person name="Gharbi K."/>
            <person name="Hall N."/>
            <person name="Watson M."/>
            <person name="Adriaenssens E.M."/>
            <person name="Foster-Nyarko E."/>
            <person name="Jarju S."/>
            <person name="Secka A."/>
            <person name="Antonio M."/>
            <person name="Oren A."/>
            <person name="Chaudhuri R.R."/>
            <person name="La Ragione R."/>
            <person name="Hildebrand F."/>
            <person name="Pallen M.J."/>
        </authorList>
    </citation>
    <scope>NUCLEOTIDE SEQUENCE</scope>
    <source>
        <strain evidence="9">CHK173-259</strain>
    </source>
</reference>
<sequence>MAANKKRLVRSRTNRLVGGVLGGIAEYFNWNANLLRLIYVLVSIAMPFVHVVGGLLVYVLLMTFIPLDDTQTTSASFRDLFGGLGGGRSTEDTSRKDIHATEQDVHEPHTKDGE</sequence>
<feature type="transmembrane region" description="Helical" evidence="7">
    <location>
        <begin position="36"/>
        <end position="61"/>
    </location>
</feature>
<evidence type="ECO:0000256" key="7">
    <source>
        <dbReference type="SAM" id="Phobius"/>
    </source>
</evidence>
<dbReference type="GO" id="GO:0005886">
    <property type="term" value="C:plasma membrane"/>
    <property type="evidence" value="ECO:0007669"/>
    <property type="project" value="UniProtKB-SubCell"/>
</dbReference>
<keyword evidence="2" id="KW-1003">Cell membrane</keyword>
<keyword evidence="3 7" id="KW-0812">Transmembrane</keyword>
<dbReference type="InterPro" id="IPR052027">
    <property type="entry name" value="PspC"/>
</dbReference>
<dbReference type="InterPro" id="IPR007168">
    <property type="entry name" value="Phageshock_PspC_N"/>
</dbReference>
<feature type="region of interest" description="Disordered" evidence="6">
    <location>
        <begin position="85"/>
        <end position="114"/>
    </location>
</feature>
<reference evidence="9" key="2">
    <citation type="submission" date="2021-04" db="EMBL/GenBank/DDBJ databases">
        <authorList>
            <person name="Gilroy R."/>
        </authorList>
    </citation>
    <scope>NUCLEOTIDE SEQUENCE</scope>
    <source>
        <strain evidence="9">CHK173-259</strain>
    </source>
</reference>
<evidence type="ECO:0000256" key="2">
    <source>
        <dbReference type="ARBA" id="ARBA00022475"/>
    </source>
</evidence>